<feature type="region of interest" description="Disordered" evidence="1">
    <location>
        <begin position="277"/>
        <end position="378"/>
    </location>
</feature>
<evidence type="ECO:0000313" key="3">
    <source>
        <dbReference type="Proteomes" id="UP001600894"/>
    </source>
</evidence>
<comment type="caution">
    <text evidence="2">The sequence shown here is derived from an EMBL/GenBank/DDBJ whole genome shotgun (WGS) entry which is preliminary data.</text>
</comment>
<sequence length="406" mass="46373">MIKVKDMRKDRKMECFKSMYPMGIRVIQNYVSEACDRMDYQNSPMYDECPETLMVNRLCDSVCNAVVSSEEMGILRNAWGMNEEKTLKKMETGEENESSVKGTGGVTKEKYSEAAGGETVSINNEEEEERTKSEERNVIGTEDMGMMEMGMKAKIKEENEKKENECALTEKEGRENAGTEYNNAKKIEVDKMNMEKQTLMAEEYEKNPTDMSETFGERLGMEEEDIHQVRVDGMYGMSEGTGEEQNMRPPLNPWWNGWRTSGMEPDVQGMAWDMESMYDPIRPQGPRPNRPPQGPGPSRPPQGPWPNRPPQGPWPNRPPQGPGPNRPPQGPWPNRPPQGPWPNRPPQGPGPNRPPQGPWPNRPPQGPGPSRPPQRPNYPAWFWDIVKTMLLDEMHKRRCSRGTCFR</sequence>
<keyword evidence="3" id="KW-1185">Reference proteome</keyword>
<dbReference type="EMBL" id="BAABXL010000001">
    <property type="protein sequence ID" value="GAA6270685.1"/>
    <property type="molecule type" value="Genomic_DNA"/>
</dbReference>
<protein>
    <submittedName>
        <fullName evidence="2">Uncharacterized protein</fullName>
    </submittedName>
</protein>
<proteinExistence type="predicted"/>
<name>A0ABQ0B324_9FIRM</name>
<reference evidence="2 3" key="1">
    <citation type="submission" date="2024-04" db="EMBL/GenBank/DDBJ databases">
        <title>Defined microbial consortia suppress multidrug-resistant proinflammatory Enterobacteriaceae via ecological control.</title>
        <authorList>
            <person name="Furuichi M."/>
            <person name="Kawaguchi T."/>
            <person name="Pust M."/>
            <person name="Yasuma K."/>
            <person name="Plichta D."/>
            <person name="Hasegawa N."/>
            <person name="Ohya T."/>
            <person name="Bhattarai S."/>
            <person name="Sasajima S."/>
            <person name="Aoto Y."/>
            <person name="Tuganbaev T."/>
            <person name="Yaginuma M."/>
            <person name="Ueda M."/>
            <person name="Okahashi N."/>
            <person name="Amafuji K."/>
            <person name="Kiridooshi Y."/>
            <person name="Sugita K."/>
            <person name="Strazar M."/>
            <person name="Skelly A."/>
            <person name="Suda W."/>
            <person name="Hattori M."/>
            <person name="Nakamoto N."/>
            <person name="Caballero S."/>
            <person name="Norman J."/>
            <person name="Olle B."/>
            <person name="Tanoue T."/>
            <person name="Arita M."/>
            <person name="Bucci V."/>
            <person name="Atarashi K."/>
            <person name="Xavier R."/>
            <person name="Honda K."/>
        </authorList>
    </citation>
    <scope>NUCLEOTIDE SEQUENCE [LARGE SCALE GENOMIC DNA]</scope>
    <source>
        <strain evidence="3">f13</strain>
    </source>
</reference>
<accession>A0ABQ0B324</accession>
<gene>
    <name evidence="2" type="ORF">F130042H8_37450</name>
</gene>
<organism evidence="2 3">
    <name type="scientific">Enterocloster alcoholdehydrogenati</name>
    <dbReference type="NCBI Taxonomy" id="2547410"/>
    <lineage>
        <taxon>Bacteria</taxon>
        <taxon>Bacillati</taxon>
        <taxon>Bacillota</taxon>
        <taxon>Clostridia</taxon>
        <taxon>Lachnospirales</taxon>
        <taxon>Lachnospiraceae</taxon>
        <taxon>Enterocloster</taxon>
    </lineage>
</organism>
<feature type="region of interest" description="Disordered" evidence="1">
    <location>
        <begin position="90"/>
        <end position="134"/>
    </location>
</feature>
<feature type="compositionally biased region" description="Pro residues" evidence="1">
    <location>
        <begin position="283"/>
        <end position="376"/>
    </location>
</feature>
<evidence type="ECO:0000313" key="2">
    <source>
        <dbReference type="EMBL" id="GAA6270685.1"/>
    </source>
</evidence>
<dbReference type="Proteomes" id="UP001600894">
    <property type="component" value="Unassembled WGS sequence"/>
</dbReference>
<evidence type="ECO:0000256" key="1">
    <source>
        <dbReference type="SAM" id="MobiDB-lite"/>
    </source>
</evidence>